<dbReference type="EMBL" id="CP144914">
    <property type="protein sequence ID" value="WWD79045.1"/>
    <property type="molecule type" value="Genomic_DNA"/>
</dbReference>
<dbReference type="PANTHER" id="PTHR45138:SF9">
    <property type="entry name" value="DIGUANYLATE CYCLASE DGCM-RELATED"/>
    <property type="match status" value="1"/>
</dbReference>
<dbReference type="SMART" id="SM00267">
    <property type="entry name" value="GGDEF"/>
    <property type="match status" value="1"/>
</dbReference>
<dbReference type="InterPro" id="IPR000160">
    <property type="entry name" value="GGDEF_dom"/>
</dbReference>
<feature type="transmembrane region" description="Helical" evidence="1">
    <location>
        <begin position="113"/>
        <end position="132"/>
    </location>
</feature>
<organism evidence="3 4">
    <name type="scientific">Alkalicoccus halolimnae</name>
    <dbReference type="NCBI Taxonomy" id="1667239"/>
    <lineage>
        <taxon>Bacteria</taxon>
        <taxon>Bacillati</taxon>
        <taxon>Bacillota</taxon>
        <taxon>Bacilli</taxon>
        <taxon>Bacillales</taxon>
        <taxon>Bacillaceae</taxon>
        <taxon>Alkalicoccus</taxon>
    </lineage>
</organism>
<keyword evidence="3" id="KW-0808">Transferase</keyword>
<sequence length="336" mass="38213">MNYSNTMFYQLADIRRLLPAVWLAFLLYTIFFLTFESWFLAAFSGTAAAFLLLIQFKSVISRVYTLIIVIFLLTLSNALLTSWVLGSGSGFYFYLFIFPIFGWIAFPRTHMRWIIGTSVIAFFLSYFIPPASTQALSSMTLNSLFGINAIIFVLVVSYVFYLYFNKNRDLFNQLEWLAAHDPLTGLLNRRKMTQLLEHQLKADKTGSILLMDLDDFKSINDTYGHDSGDEVLTQLSEIIKSHVPEEGFASRWGGEEFLVYFPLEDPGKVKGYFEHMLADYQAHVFHFSEKPVTNLSFTAGAANLQHSLTSSVLEADNALYTGKYEGKGRLQHAASQ</sequence>
<dbReference type="Proteomes" id="UP000321816">
    <property type="component" value="Chromosome"/>
</dbReference>
<dbReference type="OrthoDB" id="9759607at2"/>
<feature type="transmembrane region" description="Helical" evidence="1">
    <location>
        <begin position="144"/>
        <end position="164"/>
    </location>
</feature>
<gene>
    <name evidence="3" type="ORF">FTX54_011500</name>
</gene>
<dbReference type="NCBIfam" id="TIGR00254">
    <property type="entry name" value="GGDEF"/>
    <property type="match status" value="1"/>
</dbReference>
<keyword evidence="1" id="KW-1133">Transmembrane helix</keyword>
<feature type="transmembrane region" description="Helical" evidence="1">
    <location>
        <begin position="91"/>
        <end position="106"/>
    </location>
</feature>
<evidence type="ECO:0000313" key="3">
    <source>
        <dbReference type="EMBL" id="WWD79045.1"/>
    </source>
</evidence>
<dbReference type="InterPro" id="IPR029787">
    <property type="entry name" value="Nucleotide_cyclase"/>
</dbReference>
<dbReference type="GO" id="GO:0043709">
    <property type="term" value="P:cell adhesion involved in single-species biofilm formation"/>
    <property type="evidence" value="ECO:0007669"/>
    <property type="project" value="TreeGrafter"/>
</dbReference>
<dbReference type="PANTHER" id="PTHR45138">
    <property type="entry name" value="REGULATORY COMPONENTS OF SENSORY TRANSDUCTION SYSTEM"/>
    <property type="match status" value="1"/>
</dbReference>
<dbReference type="EC" id="2.7.7.65" evidence="3"/>
<name>A0A5C7F8W2_9BACI</name>
<dbReference type="CDD" id="cd01949">
    <property type="entry name" value="GGDEF"/>
    <property type="match status" value="1"/>
</dbReference>
<feature type="transmembrane region" description="Helical" evidence="1">
    <location>
        <begin position="17"/>
        <end position="33"/>
    </location>
</feature>
<feature type="transmembrane region" description="Helical" evidence="1">
    <location>
        <begin position="63"/>
        <end position="85"/>
    </location>
</feature>
<dbReference type="Gene3D" id="3.30.70.270">
    <property type="match status" value="1"/>
</dbReference>
<keyword evidence="3" id="KW-0548">Nucleotidyltransferase</keyword>
<evidence type="ECO:0000313" key="4">
    <source>
        <dbReference type="Proteomes" id="UP000321816"/>
    </source>
</evidence>
<proteinExistence type="predicted"/>
<accession>A0A5C7F8W2</accession>
<dbReference type="RefSeq" id="WP_147805283.1">
    <property type="nucleotide sequence ID" value="NZ_CP144914.1"/>
</dbReference>
<dbReference type="GO" id="GO:1902201">
    <property type="term" value="P:negative regulation of bacterial-type flagellum-dependent cell motility"/>
    <property type="evidence" value="ECO:0007669"/>
    <property type="project" value="TreeGrafter"/>
</dbReference>
<protein>
    <submittedName>
        <fullName evidence="3">GGDEF domain-containing protein</fullName>
        <ecNumber evidence="3">2.7.7.65</ecNumber>
    </submittedName>
</protein>
<dbReference type="InterPro" id="IPR043128">
    <property type="entry name" value="Rev_trsase/Diguanyl_cyclase"/>
</dbReference>
<dbReference type="SUPFAM" id="SSF55073">
    <property type="entry name" value="Nucleotide cyclase"/>
    <property type="match status" value="1"/>
</dbReference>
<keyword evidence="1" id="KW-0472">Membrane</keyword>
<dbReference type="GO" id="GO:0005886">
    <property type="term" value="C:plasma membrane"/>
    <property type="evidence" value="ECO:0007669"/>
    <property type="project" value="TreeGrafter"/>
</dbReference>
<evidence type="ECO:0000259" key="2">
    <source>
        <dbReference type="PROSITE" id="PS50887"/>
    </source>
</evidence>
<dbReference type="Pfam" id="PF00990">
    <property type="entry name" value="GGDEF"/>
    <property type="match status" value="1"/>
</dbReference>
<reference evidence="3 4" key="1">
    <citation type="submission" date="2024-01" db="EMBL/GenBank/DDBJ databases">
        <title>Complete Genome Sequence of Alkalicoccus halolimnae BZ-SZ-XJ29T, a Moderately Halophilic Bacterium Isolated from a Salt Lake.</title>
        <authorList>
            <person name="Zhao B."/>
        </authorList>
    </citation>
    <scope>NUCLEOTIDE SEQUENCE [LARGE SCALE GENOMIC DNA]</scope>
    <source>
        <strain evidence="3 4">BZ-SZ-XJ29</strain>
    </source>
</reference>
<dbReference type="GO" id="GO:0052621">
    <property type="term" value="F:diguanylate cyclase activity"/>
    <property type="evidence" value="ECO:0007669"/>
    <property type="project" value="UniProtKB-EC"/>
</dbReference>
<dbReference type="PROSITE" id="PS50887">
    <property type="entry name" value="GGDEF"/>
    <property type="match status" value="1"/>
</dbReference>
<dbReference type="InterPro" id="IPR050469">
    <property type="entry name" value="Diguanylate_Cyclase"/>
</dbReference>
<dbReference type="AlphaFoldDB" id="A0A5C7F8W2"/>
<keyword evidence="4" id="KW-1185">Reference proteome</keyword>
<keyword evidence="1" id="KW-0812">Transmembrane</keyword>
<evidence type="ECO:0000256" key="1">
    <source>
        <dbReference type="SAM" id="Phobius"/>
    </source>
</evidence>
<dbReference type="KEGG" id="ahal:FTX54_011500"/>
<feature type="domain" description="GGDEF" evidence="2">
    <location>
        <begin position="204"/>
        <end position="335"/>
    </location>
</feature>